<dbReference type="Proteomes" id="UP000674143">
    <property type="component" value="Unassembled WGS sequence"/>
</dbReference>
<feature type="chain" id="PRO_5032364540" evidence="1">
    <location>
        <begin position="24"/>
        <end position="183"/>
    </location>
</feature>
<evidence type="ECO:0000313" key="2">
    <source>
        <dbReference type="EMBL" id="KAG5475732.1"/>
    </source>
</evidence>
<proteinExistence type="predicted"/>
<accession>A0A836KJZ9</accession>
<dbReference type="SMR" id="A0A836KJZ9"/>
<evidence type="ECO:0000313" key="3">
    <source>
        <dbReference type="Proteomes" id="UP000674143"/>
    </source>
</evidence>
<gene>
    <name evidence="2" type="ORF">LSCM4_04316</name>
</gene>
<dbReference type="KEGG" id="loi:92360237"/>
<comment type="caution">
    <text evidence="2">The sequence shown here is derived from an EMBL/GenBank/DDBJ whole genome shotgun (WGS) entry which is preliminary data.</text>
</comment>
<dbReference type="AlphaFoldDB" id="A0A836KJZ9"/>
<feature type="signal peptide" evidence="1">
    <location>
        <begin position="1"/>
        <end position="23"/>
    </location>
</feature>
<organism evidence="2 3">
    <name type="scientific">Leishmania orientalis</name>
    <dbReference type="NCBI Taxonomy" id="2249476"/>
    <lineage>
        <taxon>Eukaryota</taxon>
        <taxon>Discoba</taxon>
        <taxon>Euglenozoa</taxon>
        <taxon>Kinetoplastea</taxon>
        <taxon>Metakinetoplastina</taxon>
        <taxon>Trypanosomatida</taxon>
        <taxon>Trypanosomatidae</taxon>
        <taxon>Leishmaniinae</taxon>
        <taxon>Leishmania</taxon>
    </lineage>
</organism>
<dbReference type="GeneID" id="92360237"/>
<dbReference type="EMBL" id="JAFHLR010000027">
    <property type="protein sequence ID" value="KAG5475732.1"/>
    <property type="molecule type" value="Genomic_DNA"/>
</dbReference>
<reference evidence="3" key="2">
    <citation type="journal article" date="2021" name="Sci. Data">
        <title>Chromosome-scale genome sequencing, assembly and annotation of six genomes from subfamily Leishmaniinae.</title>
        <authorList>
            <person name="Almutairi H."/>
            <person name="Urbaniak M.D."/>
            <person name="Bates M.D."/>
            <person name="Jariyapan N."/>
            <person name="Kwakye-Nuako G."/>
            <person name="Thomaz Soccol V."/>
            <person name="Al-Salem W.S."/>
            <person name="Dillon R.J."/>
            <person name="Bates P.A."/>
            <person name="Gatherer D."/>
        </authorList>
    </citation>
    <scope>NUCLEOTIDE SEQUENCE [LARGE SCALE GENOMIC DNA]</scope>
</reference>
<protein>
    <submittedName>
        <fullName evidence="2">Uncharacterized protein</fullName>
    </submittedName>
</protein>
<reference evidence="3" key="1">
    <citation type="journal article" date="2021" name="Microbiol. Resour. Announc.">
        <title>LGAAP: Leishmaniinae Genome Assembly and Annotation Pipeline.</title>
        <authorList>
            <person name="Almutairi H."/>
            <person name="Urbaniak M.D."/>
            <person name="Bates M.D."/>
            <person name="Jariyapan N."/>
            <person name="Kwakye-Nuako G."/>
            <person name="Thomaz-Soccol V."/>
            <person name="Al-Salem W.S."/>
            <person name="Dillon R.J."/>
            <person name="Bates P.A."/>
            <person name="Gatherer D."/>
        </authorList>
    </citation>
    <scope>NUCLEOTIDE SEQUENCE [LARGE SCALE GENOMIC DNA]</scope>
</reference>
<name>A0A836KJZ9_9TRYP</name>
<keyword evidence="1" id="KW-0732">Signal</keyword>
<keyword evidence="3" id="KW-1185">Reference proteome</keyword>
<evidence type="ECO:0000256" key="1">
    <source>
        <dbReference type="SAM" id="SignalP"/>
    </source>
</evidence>
<dbReference type="RefSeq" id="XP_067062240.1">
    <property type="nucleotide sequence ID" value="XM_067206303.1"/>
</dbReference>
<sequence>MIKSCRFYLWHIACQLIIPHSAAMSQGNDDWGDMVLPGVYMIQRRSGTGTTGGTVQPDKTVNLELVHLEIDETEKYIELLQKSNREIAAYLKEKQESRSAQEEGRGSGSMVALSDGCVGEEGDDEAFREAIDENILVVARKKRELEHLRALIGAQRCGCLCTHAQDQDPQSTAALSDQARITL</sequence>